<dbReference type="PANTHER" id="PTHR35602">
    <property type="entry name" value="ESTERASE YQIA-RELATED"/>
    <property type="match status" value="1"/>
</dbReference>
<sequence length="214" mass="23778">MKKAQPVLIYLHGFLSSPQSVKATQVRQYLASQYPHIRLEVPQLANFPAAALAQARELVKRYQDTYLGFIGSSMGGFLVTHLVNEFGGKGVLVNPAVDPHLLLCDWLGEHQNPYTKEKFVLGPPHVEELQALSLGRPTEPDRFWVLLQEGDETLDYRLAAKRYAGGRLTVEPGGNHAFTGFDRYLPELVTFLFGPQKQATNRAGGEIIAGHHMS</sequence>
<dbReference type="AlphaFoldDB" id="A0A939DR01"/>
<dbReference type="EMBL" id="JAFKCV010000009">
    <property type="protein sequence ID" value="MBN7826630.1"/>
    <property type="molecule type" value="Genomic_DNA"/>
</dbReference>
<dbReference type="RefSeq" id="WP_206574740.1">
    <property type="nucleotide sequence ID" value="NZ_JAFKCV010000009.1"/>
</dbReference>
<proteinExistence type="predicted"/>
<dbReference type="Pfam" id="PF05728">
    <property type="entry name" value="UPF0227"/>
    <property type="match status" value="1"/>
</dbReference>
<gene>
    <name evidence="1" type="ORF">J0A66_15450</name>
</gene>
<dbReference type="Proteomes" id="UP000664654">
    <property type="component" value="Unassembled WGS sequence"/>
</dbReference>
<dbReference type="PANTHER" id="PTHR35602:SF3">
    <property type="entry name" value="ESTERASE YQIA"/>
    <property type="match status" value="1"/>
</dbReference>
<dbReference type="SUPFAM" id="SSF53474">
    <property type="entry name" value="alpha/beta-Hydrolases"/>
    <property type="match status" value="1"/>
</dbReference>
<dbReference type="InterPro" id="IPR029058">
    <property type="entry name" value="AB_hydrolase_fold"/>
</dbReference>
<accession>A0A939DR01</accession>
<reference evidence="1" key="1">
    <citation type="submission" date="2021-03" db="EMBL/GenBank/DDBJ databases">
        <title>novel species isolated from a fishpond in China.</title>
        <authorList>
            <person name="Lu H."/>
            <person name="Cai Z."/>
        </authorList>
    </citation>
    <scope>NUCLEOTIDE SEQUENCE</scope>
    <source>
        <strain evidence="1">JCM 30855</strain>
    </source>
</reference>
<dbReference type="InterPro" id="IPR008886">
    <property type="entry name" value="UPF0227/Esterase_YqiA"/>
</dbReference>
<organism evidence="1 2">
    <name type="scientific">Bowmanella dokdonensis</name>
    <dbReference type="NCBI Taxonomy" id="751969"/>
    <lineage>
        <taxon>Bacteria</taxon>
        <taxon>Pseudomonadati</taxon>
        <taxon>Pseudomonadota</taxon>
        <taxon>Gammaproteobacteria</taxon>
        <taxon>Alteromonadales</taxon>
        <taxon>Alteromonadaceae</taxon>
        <taxon>Bowmanella</taxon>
    </lineage>
</organism>
<dbReference type="Gene3D" id="3.40.50.1820">
    <property type="entry name" value="alpha/beta hydrolase"/>
    <property type="match status" value="1"/>
</dbReference>
<name>A0A939DR01_9ALTE</name>
<evidence type="ECO:0000313" key="2">
    <source>
        <dbReference type="Proteomes" id="UP000664654"/>
    </source>
</evidence>
<comment type="caution">
    <text evidence="1">The sequence shown here is derived from an EMBL/GenBank/DDBJ whole genome shotgun (WGS) entry which is preliminary data.</text>
</comment>
<evidence type="ECO:0000313" key="1">
    <source>
        <dbReference type="EMBL" id="MBN7826630.1"/>
    </source>
</evidence>
<protein>
    <submittedName>
        <fullName evidence="1">Esterase YqiA</fullName>
    </submittedName>
</protein>
<keyword evidence="2" id="KW-1185">Reference proteome</keyword>